<evidence type="ECO:0000313" key="2">
    <source>
        <dbReference type="EMBL" id="QSZ66415.1"/>
    </source>
</evidence>
<dbReference type="RefSeq" id="WP_265581754.1">
    <property type="nucleotide sequence ID" value="NZ_CP036172.1"/>
</dbReference>
<reference evidence="2" key="1">
    <citation type="journal article" date="2001" name="Int. J. Syst. Evol. Microbiol.">
        <title>Methanofollis aquaemaris sp. nov., a methanogen isolated from an aquaculture fish pond.</title>
        <authorList>
            <person name="Lai M.C."/>
            <person name="Chen S.C."/>
        </authorList>
    </citation>
    <scope>NUCLEOTIDE SEQUENCE</scope>
    <source>
        <strain evidence="2">N2F9704</strain>
    </source>
</reference>
<feature type="transmembrane region" description="Helical" evidence="1">
    <location>
        <begin position="27"/>
        <end position="50"/>
    </location>
</feature>
<organism evidence="2 3">
    <name type="scientific">Methanofollis aquaemaris</name>
    <dbReference type="NCBI Taxonomy" id="126734"/>
    <lineage>
        <taxon>Archaea</taxon>
        <taxon>Methanobacteriati</taxon>
        <taxon>Methanobacteriota</taxon>
        <taxon>Stenosarchaea group</taxon>
        <taxon>Methanomicrobia</taxon>
        <taxon>Methanomicrobiales</taxon>
        <taxon>Methanomicrobiaceae</taxon>
        <taxon>Methanofollis</taxon>
    </lineage>
</organism>
<name>A0A8A3S2P1_9EURY</name>
<accession>A0A8A3S2P1</accession>
<gene>
    <name evidence="2" type="ORF">RJ40_02335</name>
</gene>
<protein>
    <submittedName>
        <fullName evidence="2">Uncharacterized protein</fullName>
    </submittedName>
</protein>
<dbReference type="AlphaFoldDB" id="A0A8A3S2P1"/>
<evidence type="ECO:0000313" key="3">
    <source>
        <dbReference type="Proteomes" id="UP001042704"/>
    </source>
</evidence>
<proteinExistence type="predicted"/>
<dbReference type="KEGG" id="maqe:RJ40_02335"/>
<evidence type="ECO:0000256" key="1">
    <source>
        <dbReference type="SAM" id="Phobius"/>
    </source>
</evidence>
<dbReference type="Proteomes" id="UP001042704">
    <property type="component" value="Chromosome"/>
</dbReference>
<keyword evidence="1" id="KW-1133">Transmembrane helix</keyword>
<dbReference type="EMBL" id="CP036172">
    <property type="protein sequence ID" value="QSZ66415.1"/>
    <property type="molecule type" value="Genomic_DNA"/>
</dbReference>
<keyword evidence="1" id="KW-0812">Transmembrane</keyword>
<reference evidence="2" key="2">
    <citation type="submission" date="2019-02" db="EMBL/GenBank/DDBJ databases">
        <authorList>
            <person name="Chen S.-C."/>
            <person name="Chien H.-H."/>
            <person name="Lai M.-C."/>
        </authorList>
    </citation>
    <scope>NUCLEOTIDE SEQUENCE</scope>
    <source>
        <strain evidence="2">N2F9704</strain>
    </source>
</reference>
<keyword evidence="3" id="KW-1185">Reference proteome</keyword>
<dbReference type="GeneID" id="76423162"/>
<keyword evidence="1" id="KW-0472">Membrane</keyword>
<sequence length="65" mass="7270">MIDMLTPVDPAVRAFQVMMVPAGSFYAPYWLVNIGIVVVFVLGMGTAYGWKNIARRVWEYAILGC</sequence>